<dbReference type="PRINTS" id="PR00598">
    <property type="entry name" value="HTHMARR"/>
</dbReference>
<dbReference type="EMBL" id="PDLH01000007">
    <property type="protein sequence ID" value="PHH00708.1"/>
    <property type="molecule type" value="Genomic_DNA"/>
</dbReference>
<dbReference type="SUPFAM" id="SSF46785">
    <property type="entry name" value="Winged helix' DNA-binding domain"/>
    <property type="match status" value="1"/>
</dbReference>
<keyword evidence="2" id="KW-0238">DNA-binding</keyword>
<organism evidence="6 10">
    <name type="scientific">Clostridium sporogenes</name>
    <dbReference type="NCBI Taxonomy" id="1509"/>
    <lineage>
        <taxon>Bacteria</taxon>
        <taxon>Bacillati</taxon>
        <taxon>Bacillota</taxon>
        <taxon>Clostridia</taxon>
        <taxon>Eubacteriales</taxon>
        <taxon>Clostridiaceae</taxon>
        <taxon>Clostridium</taxon>
    </lineage>
</organism>
<reference evidence="7 9" key="3">
    <citation type="submission" date="2017-09" db="EMBL/GenBank/DDBJ databases">
        <title>FDA dAtabase for Regulatory Grade micrObial Sequences (FDA-ARGOS): Supporting development and validation of Infectious Disease Dx tests.</title>
        <authorList>
            <person name="Kerrigan L."/>
            <person name="Long C."/>
            <person name="Tallon L.J."/>
            <person name="Sadzewicz L."/>
            <person name="Ott S."/>
            <person name="Zhao X."/>
            <person name="Nagaraj S."/>
            <person name="Vavikolanu K."/>
            <person name="Aluvathingal J."/>
            <person name="Nadendla S."/>
            <person name="Sichtig H."/>
        </authorList>
    </citation>
    <scope>NUCLEOTIDE SEQUENCE [LARGE SCALE GENOMIC DNA]</scope>
    <source>
        <strain evidence="7 9">FDAARGOS_423</strain>
    </source>
</reference>
<keyword evidence="3" id="KW-0804">Transcription</keyword>
<keyword evidence="9" id="KW-1185">Reference proteome</keyword>
<dbReference type="EMBL" id="SXCS01000002">
    <property type="protein sequence ID" value="NFR60951.1"/>
    <property type="molecule type" value="Genomic_DNA"/>
</dbReference>
<dbReference type="PROSITE" id="PS01117">
    <property type="entry name" value="HTH_MARR_1"/>
    <property type="match status" value="1"/>
</dbReference>
<dbReference type="GeneID" id="92938096"/>
<name>A0A7X5SX46_CLOSG</name>
<dbReference type="Proteomes" id="UP000486601">
    <property type="component" value="Unassembled WGS sequence"/>
</dbReference>
<dbReference type="RefSeq" id="WP_003490903.1">
    <property type="nucleotide sequence ID" value="NZ_CBCRVC010000022.1"/>
</dbReference>
<dbReference type="PANTHER" id="PTHR42756:SF2">
    <property type="entry name" value="MARR FAMILY REGULATORY PROTEIN"/>
    <property type="match status" value="1"/>
</dbReference>
<dbReference type="Proteomes" id="UP000033052">
    <property type="component" value="Chromosome"/>
</dbReference>
<dbReference type="KEGG" id="cld:CLSPO_c13770"/>
<accession>A0A7X5SX46</accession>
<evidence type="ECO:0000313" key="5">
    <source>
        <dbReference type="EMBL" id="AKC62097.1"/>
    </source>
</evidence>
<dbReference type="Gene3D" id="1.10.10.10">
    <property type="entry name" value="Winged helix-like DNA-binding domain superfamily/Winged helix DNA-binding domain"/>
    <property type="match status" value="1"/>
</dbReference>
<dbReference type="AlphaFoldDB" id="A0A7X5SX46"/>
<evidence type="ECO:0000313" key="10">
    <source>
        <dbReference type="Proteomes" id="UP000486601"/>
    </source>
</evidence>
<dbReference type="PANTHER" id="PTHR42756">
    <property type="entry name" value="TRANSCRIPTIONAL REGULATOR, MARR"/>
    <property type="match status" value="1"/>
</dbReference>
<gene>
    <name evidence="5" type="ORF">CLSPO_c13770</name>
    <name evidence="7" type="ORF">CRX47_12910</name>
    <name evidence="6" type="ORF">FDF70_05400</name>
</gene>
<dbReference type="InterPro" id="IPR036388">
    <property type="entry name" value="WH-like_DNA-bd_sf"/>
</dbReference>
<evidence type="ECO:0000259" key="4">
    <source>
        <dbReference type="PROSITE" id="PS50995"/>
    </source>
</evidence>
<dbReference type="InterPro" id="IPR023187">
    <property type="entry name" value="Tscrpt_reg_MarR-type_CS"/>
</dbReference>
<protein>
    <submittedName>
        <fullName evidence="6">MarR family transcriptional regulator</fullName>
    </submittedName>
</protein>
<reference evidence="5" key="1">
    <citation type="submission" date="2014-08" db="EMBL/GenBank/DDBJ databases">
        <authorList>
            <person name="Kubiak A."/>
            <person name="Poehlein A."/>
            <person name="Daniel R."/>
            <person name="Minton N.P."/>
        </authorList>
    </citation>
    <scope>NUCLEOTIDE SEQUENCE</scope>
    <source>
        <strain evidence="5">NCIMB 10696</strain>
    </source>
</reference>
<proteinExistence type="predicted"/>
<keyword evidence="1" id="KW-0805">Transcription regulation</keyword>
<evidence type="ECO:0000313" key="7">
    <source>
        <dbReference type="EMBL" id="PHH00708.1"/>
    </source>
</evidence>
<dbReference type="GO" id="GO:0003700">
    <property type="term" value="F:DNA-binding transcription factor activity"/>
    <property type="evidence" value="ECO:0007669"/>
    <property type="project" value="InterPro"/>
</dbReference>
<evidence type="ECO:0000256" key="2">
    <source>
        <dbReference type="ARBA" id="ARBA00023125"/>
    </source>
</evidence>
<reference evidence="5 8" key="2">
    <citation type="journal article" date="2015" name="PLoS ONE">
        <title>A universal mariner transposon system for forward genetic studies in the genus clostridium.</title>
        <authorList>
            <person name="Zhang Y."/>
            <person name="Grosse-Honebrink A."/>
            <person name="Minton N.P."/>
        </authorList>
    </citation>
    <scope>NUCLEOTIDE SEQUENCE [LARGE SCALE GENOMIC DNA]</scope>
    <source>
        <strain evidence="5 8">NCIMB 10696</strain>
    </source>
</reference>
<dbReference type="InterPro" id="IPR036390">
    <property type="entry name" value="WH_DNA-bd_sf"/>
</dbReference>
<dbReference type="EMBL" id="CP009225">
    <property type="protein sequence ID" value="AKC62097.1"/>
    <property type="molecule type" value="Genomic_DNA"/>
</dbReference>
<reference evidence="6 10" key="4">
    <citation type="submission" date="2019-04" db="EMBL/GenBank/DDBJ databases">
        <title>Genome sequencing of Clostridium botulinum Groups I-IV and Clostridium butyricum.</title>
        <authorList>
            <person name="Brunt J."/>
            <person name="Van Vliet A.H.M."/>
            <person name="Stringer S.C."/>
            <person name="Carter A.T."/>
            <person name="Peck M.W."/>
        </authorList>
    </citation>
    <scope>NUCLEOTIDE SEQUENCE [LARGE SCALE GENOMIC DNA]</scope>
    <source>
        <strain evidence="6 10">IFR 18/108</strain>
    </source>
</reference>
<dbReference type="GO" id="GO:0003677">
    <property type="term" value="F:DNA binding"/>
    <property type="evidence" value="ECO:0007669"/>
    <property type="project" value="UniProtKB-KW"/>
</dbReference>
<dbReference type="Proteomes" id="UP000223854">
    <property type="component" value="Unassembled WGS sequence"/>
</dbReference>
<sequence length="150" mass="17373">MQDQSFGRYISVIYRHLQILLNHHLNSYGIGSGQYIFLSAIYKNQGISQKELTNLIKIDRATTAKALKKLERNGYVNRIQDTKDKRYYKLYLTKKGIEFIPILNNILDDLTNMLNVGMSSEQYTETLKSLNLILNNVQSAVELVRIEDEI</sequence>
<dbReference type="SMART" id="SM00347">
    <property type="entry name" value="HTH_MARR"/>
    <property type="match status" value="1"/>
</dbReference>
<feature type="domain" description="HTH marR-type" evidence="4">
    <location>
        <begin position="3"/>
        <end position="139"/>
    </location>
</feature>
<evidence type="ECO:0000313" key="6">
    <source>
        <dbReference type="EMBL" id="NFR60951.1"/>
    </source>
</evidence>
<dbReference type="PROSITE" id="PS50995">
    <property type="entry name" value="HTH_MARR_2"/>
    <property type="match status" value="1"/>
</dbReference>
<dbReference type="Pfam" id="PF01047">
    <property type="entry name" value="MarR"/>
    <property type="match status" value="1"/>
</dbReference>
<evidence type="ECO:0000256" key="1">
    <source>
        <dbReference type="ARBA" id="ARBA00023015"/>
    </source>
</evidence>
<evidence type="ECO:0000313" key="8">
    <source>
        <dbReference type="Proteomes" id="UP000033052"/>
    </source>
</evidence>
<dbReference type="InterPro" id="IPR000835">
    <property type="entry name" value="HTH_MarR-typ"/>
</dbReference>
<evidence type="ECO:0000256" key="3">
    <source>
        <dbReference type="ARBA" id="ARBA00023163"/>
    </source>
</evidence>
<evidence type="ECO:0000313" key="9">
    <source>
        <dbReference type="Proteomes" id="UP000223854"/>
    </source>
</evidence>